<accession>A0A6L2KHD8</accession>
<gene>
    <name evidence="2" type="ORF">Tci_020168</name>
</gene>
<dbReference type="PANTHER" id="PTHR11439">
    <property type="entry name" value="GAG-POL-RELATED RETROTRANSPOSON"/>
    <property type="match status" value="1"/>
</dbReference>
<feature type="compositionally biased region" description="Polar residues" evidence="1">
    <location>
        <begin position="201"/>
        <end position="211"/>
    </location>
</feature>
<sequence length="623" mass="70106">MSLAEAEYVAAAGCCANILWMKSQLTDYDIIYEKVFIFCDNTSAIAISNNPIMHSRTKHIDIRYHILKGDIKLHFIPTQYQLTDIFTKPLDEPTFKRLIVELEPFTKSSNMYKEYLVEFWYSAKALENSKVSFSVSAGGIYGEVGALKPNQPEEPPFINHMLDIYTAAKPVKESSSAMDSNSSQTLASTPVVAEMHKEDQQATGGPTSLGFTSEARANPQLSSGNNASAVFVTEADHRKFAPSDFIPQQQGMNERTKNTSYDHLFAGKRDNSIARQVEEDEASRTIKLEDLAKLVSSVQPSFKDLDSPEDDHIIVVDDSDEDEEADKAHATTNAETNDASVPKSSSPSSKPTELKELLFKFNELTKEELSAEFLSVPTQVEVIQAKLKTLDALPSLLHKVTNALNQFAQAIASKKTKDDSVPPAGQAGPITLKVYREDGTSEIIPNFRANDLYVGEWITLKVYREDGTSEIIPNFKASDMHLGEWREVINACPNRTGKGWTTIYDQIRTRMDYIHTTEAELANKRLKSSVQYEDHLAGTMLNEPILGMIMFNSYHRQDFVTIEDLKDFSNTMLYTIQKIFFRRHQGPGLDDHARTFSSFLLIEVDNRNLNPLKQIRTIKQLRQ</sequence>
<evidence type="ECO:0000313" key="2">
    <source>
        <dbReference type="EMBL" id="GEU48190.1"/>
    </source>
</evidence>
<comment type="caution">
    <text evidence="2">The sequence shown here is derived from an EMBL/GenBank/DDBJ whole genome shotgun (WGS) entry which is preliminary data.</text>
</comment>
<proteinExistence type="predicted"/>
<evidence type="ECO:0000256" key="1">
    <source>
        <dbReference type="SAM" id="MobiDB-lite"/>
    </source>
</evidence>
<reference evidence="2" key="1">
    <citation type="journal article" date="2019" name="Sci. Rep.">
        <title>Draft genome of Tanacetum cinerariifolium, the natural source of mosquito coil.</title>
        <authorList>
            <person name="Yamashiro T."/>
            <person name="Shiraishi A."/>
            <person name="Satake H."/>
            <person name="Nakayama K."/>
        </authorList>
    </citation>
    <scope>NUCLEOTIDE SEQUENCE</scope>
</reference>
<dbReference type="CDD" id="cd09272">
    <property type="entry name" value="RNase_HI_RT_Ty1"/>
    <property type="match status" value="1"/>
</dbReference>
<protein>
    <submittedName>
        <fullName evidence="2">Retrovirus-related Pol polyprotein from transposon TNT 1-94</fullName>
    </submittedName>
</protein>
<dbReference type="PANTHER" id="PTHR11439:SF483">
    <property type="entry name" value="PEPTIDE SYNTHASE GLIP-LIKE, PUTATIVE (AFU_ORTHOLOGUE AFUA_3G12920)-RELATED"/>
    <property type="match status" value="1"/>
</dbReference>
<name>A0A6L2KHD8_TANCI</name>
<organism evidence="2">
    <name type="scientific">Tanacetum cinerariifolium</name>
    <name type="common">Dalmatian daisy</name>
    <name type="synonym">Chrysanthemum cinerariifolium</name>
    <dbReference type="NCBI Taxonomy" id="118510"/>
    <lineage>
        <taxon>Eukaryota</taxon>
        <taxon>Viridiplantae</taxon>
        <taxon>Streptophyta</taxon>
        <taxon>Embryophyta</taxon>
        <taxon>Tracheophyta</taxon>
        <taxon>Spermatophyta</taxon>
        <taxon>Magnoliopsida</taxon>
        <taxon>eudicotyledons</taxon>
        <taxon>Gunneridae</taxon>
        <taxon>Pentapetalae</taxon>
        <taxon>asterids</taxon>
        <taxon>campanulids</taxon>
        <taxon>Asterales</taxon>
        <taxon>Asteraceae</taxon>
        <taxon>Asteroideae</taxon>
        <taxon>Anthemideae</taxon>
        <taxon>Anthemidinae</taxon>
        <taxon>Tanacetum</taxon>
    </lineage>
</organism>
<dbReference type="EMBL" id="BKCJ010002383">
    <property type="protein sequence ID" value="GEU48190.1"/>
    <property type="molecule type" value="Genomic_DNA"/>
</dbReference>
<feature type="region of interest" description="Disordered" evidence="1">
    <location>
        <begin position="195"/>
        <end position="224"/>
    </location>
</feature>
<feature type="compositionally biased region" description="Low complexity" evidence="1">
    <location>
        <begin position="340"/>
        <end position="351"/>
    </location>
</feature>
<feature type="compositionally biased region" description="Polar residues" evidence="1">
    <location>
        <begin position="330"/>
        <end position="339"/>
    </location>
</feature>
<dbReference type="AlphaFoldDB" id="A0A6L2KHD8"/>
<feature type="region of interest" description="Disordered" evidence="1">
    <location>
        <begin position="318"/>
        <end position="352"/>
    </location>
</feature>